<dbReference type="InterPro" id="IPR039052">
    <property type="entry name" value="Antitox_PemI-like"/>
</dbReference>
<dbReference type="RefSeq" id="WP_091837655.1">
    <property type="nucleotide sequence ID" value="NZ_FOAN01000006.1"/>
</dbReference>
<dbReference type="InterPro" id="IPR007159">
    <property type="entry name" value="SpoVT-AbrB_dom"/>
</dbReference>
<evidence type="ECO:0000259" key="2">
    <source>
        <dbReference type="PROSITE" id="PS51740"/>
    </source>
</evidence>
<dbReference type="STRING" id="1036779.SAMN04515666_106233"/>
<dbReference type="PROSITE" id="PS51740">
    <property type="entry name" value="SPOVT_ABRB"/>
    <property type="match status" value="1"/>
</dbReference>
<evidence type="ECO:0000313" key="3">
    <source>
        <dbReference type="EMBL" id="SEL95209.1"/>
    </source>
</evidence>
<keyword evidence="1" id="KW-0238">DNA-binding</keyword>
<dbReference type="GO" id="GO:0003677">
    <property type="term" value="F:DNA binding"/>
    <property type="evidence" value="ECO:0007669"/>
    <property type="project" value="UniProtKB-UniRule"/>
</dbReference>
<keyword evidence="4" id="KW-1185">Reference proteome</keyword>
<name>A0A1H7UEG6_9HYPH</name>
<dbReference type="Proteomes" id="UP000199664">
    <property type="component" value="Unassembled WGS sequence"/>
</dbReference>
<proteinExistence type="predicted"/>
<organism evidence="3 4">
    <name type="scientific">Bosea lupini</name>
    <dbReference type="NCBI Taxonomy" id="1036779"/>
    <lineage>
        <taxon>Bacteria</taxon>
        <taxon>Pseudomonadati</taxon>
        <taxon>Pseudomonadota</taxon>
        <taxon>Alphaproteobacteria</taxon>
        <taxon>Hyphomicrobiales</taxon>
        <taxon>Boseaceae</taxon>
        <taxon>Bosea</taxon>
    </lineage>
</organism>
<dbReference type="GO" id="GO:0097351">
    <property type="term" value="F:toxin sequestering activity"/>
    <property type="evidence" value="ECO:0007669"/>
    <property type="project" value="InterPro"/>
</dbReference>
<dbReference type="Gene3D" id="2.10.260.10">
    <property type="match status" value="1"/>
</dbReference>
<feature type="domain" description="SpoVT-AbrB" evidence="2">
    <location>
        <begin position="3"/>
        <end position="48"/>
    </location>
</feature>
<accession>A0A1H7UEG6</accession>
<dbReference type="PANTHER" id="PTHR40516">
    <property type="entry name" value="ANTITOXIN CHPS-RELATED"/>
    <property type="match status" value="1"/>
</dbReference>
<dbReference type="PANTHER" id="PTHR40516:SF1">
    <property type="entry name" value="ANTITOXIN CHPS-RELATED"/>
    <property type="match status" value="1"/>
</dbReference>
<dbReference type="Pfam" id="PF04014">
    <property type="entry name" value="MazE_antitoxin"/>
    <property type="match status" value="1"/>
</dbReference>
<reference evidence="4" key="1">
    <citation type="submission" date="2016-10" db="EMBL/GenBank/DDBJ databases">
        <authorList>
            <person name="Varghese N."/>
            <person name="Submissions S."/>
        </authorList>
    </citation>
    <scope>NUCLEOTIDE SEQUENCE [LARGE SCALE GENOMIC DNA]</scope>
    <source>
        <strain evidence="4">LMG 26383,CCUG 61248,R- 45681</strain>
    </source>
</reference>
<protein>
    <submittedName>
        <fullName evidence="3">Antitoxin MazE</fullName>
    </submittedName>
</protein>
<dbReference type="SMART" id="SM00966">
    <property type="entry name" value="SpoVT_AbrB"/>
    <property type="match status" value="1"/>
</dbReference>
<dbReference type="EMBL" id="FOAN01000006">
    <property type="protein sequence ID" value="SEL95209.1"/>
    <property type="molecule type" value="Genomic_DNA"/>
</dbReference>
<sequence>MLSAVKKFGNSAGILIPKPLLAEIGAKAGDSVELKVEGGRLVIEPVIRPARAGWAEDSQRLAREQDDGLVWPEFGNSEDETLTW</sequence>
<dbReference type="AlphaFoldDB" id="A0A1H7UEG6"/>
<dbReference type="OrthoDB" id="9795766at2"/>
<dbReference type="SUPFAM" id="SSF89447">
    <property type="entry name" value="AbrB/MazE/MraZ-like"/>
    <property type="match status" value="1"/>
</dbReference>
<dbReference type="InterPro" id="IPR037914">
    <property type="entry name" value="SpoVT-AbrB_sf"/>
</dbReference>
<evidence type="ECO:0000313" key="4">
    <source>
        <dbReference type="Proteomes" id="UP000199664"/>
    </source>
</evidence>
<gene>
    <name evidence="3" type="ORF">SAMN04515666_106233</name>
</gene>
<evidence type="ECO:0000256" key="1">
    <source>
        <dbReference type="PROSITE-ProRule" id="PRU01076"/>
    </source>
</evidence>